<dbReference type="PANTHER" id="PTHR33121:SF81">
    <property type="entry name" value="CYCLIC DI-GMP PHOSPHODIESTERASE PDEB-RELATED"/>
    <property type="match status" value="1"/>
</dbReference>
<dbReference type="PANTHER" id="PTHR33121">
    <property type="entry name" value="CYCLIC DI-GMP PHOSPHODIESTERASE PDEF"/>
    <property type="match status" value="1"/>
</dbReference>
<comment type="caution">
    <text evidence="12">The sequence shown here is derived from an EMBL/GenBank/DDBJ whole genome shotgun (WGS) entry which is preliminary data.</text>
</comment>
<keyword evidence="8 10" id="KW-0472">Membrane</keyword>
<dbReference type="Proteomes" id="UP000265955">
    <property type="component" value="Unassembled WGS sequence"/>
</dbReference>
<accession>A0A3A3G2A3</accession>
<dbReference type="CDD" id="cd01948">
    <property type="entry name" value="EAL"/>
    <property type="match status" value="1"/>
</dbReference>
<evidence type="ECO:0000256" key="10">
    <source>
        <dbReference type="SAM" id="Phobius"/>
    </source>
</evidence>
<dbReference type="GO" id="GO:0005886">
    <property type="term" value="C:plasma membrane"/>
    <property type="evidence" value="ECO:0007669"/>
    <property type="project" value="UniProtKB-SubCell"/>
</dbReference>
<gene>
    <name evidence="12" type="ORF">D3871_19425</name>
</gene>
<dbReference type="EMBL" id="QYUO01000002">
    <property type="protein sequence ID" value="RJF95566.1"/>
    <property type="molecule type" value="Genomic_DNA"/>
</dbReference>
<dbReference type="InterPro" id="IPR050706">
    <property type="entry name" value="Cyclic-di-GMP_PDE-like"/>
</dbReference>
<dbReference type="Pfam" id="PF00563">
    <property type="entry name" value="EAL"/>
    <property type="match status" value="1"/>
</dbReference>
<evidence type="ECO:0000313" key="13">
    <source>
        <dbReference type="Proteomes" id="UP000265955"/>
    </source>
</evidence>
<evidence type="ECO:0000259" key="11">
    <source>
        <dbReference type="PROSITE" id="PS50883"/>
    </source>
</evidence>
<keyword evidence="13" id="KW-1185">Reference proteome</keyword>
<evidence type="ECO:0000256" key="6">
    <source>
        <dbReference type="ARBA" id="ARBA00022801"/>
    </source>
</evidence>
<evidence type="ECO:0000256" key="3">
    <source>
        <dbReference type="ARBA" id="ARBA00022475"/>
    </source>
</evidence>
<keyword evidence="3" id="KW-1003">Cell membrane</keyword>
<comment type="catalytic activity">
    <reaction evidence="9">
        <text>3',3'-c-di-GMP + H2O = 5'-phosphoguanylyl(3'-&gt;5')guanosine + H(+)</text>
        <dbReference type="Rhea" id="RHEA:24902"/>
        <dbReference type="ChEBI" id="CHEBI:15377"/>
        <dbReference type="ChEBI" id="CHEBI:15378"/>
        <dbReference type="ChEBI" id="CHEBI:58754"/>
        <dbReference type="ChEBI" id="CHEBI:58805"/>
        <dbReference type="EC" id="3.1.4.52"/>
    </reaction>
</comment>
<dbReference type="InterPro" id="IPR035919">
    <property type="entry name" value="EAL_sf"/>
</dbReference>
<evidence type="ECO:0000256" key="1">
    <source>
        <dbReference type="ARBA" id="ARBA00004651"/>
    </source>
</evidence>
<dbReference type="SUPFAM" id="SSF141868">
    <property type="entry name" value="EAL domain-like"/>
    <property type="match status" value="1"/>
</dbReference>
<name>A0A3A3G2A3_9BURK</name>
<dbReference type="AlphaFoldDB" id="A0A3A3G2A3"/>
<keyword evidence="7 10" id="KW-1133">Transmembrane helix</keyword>
<keyword evidence="6" id="KW-0378">Hydrolase</keyword>
<keyword evidence="4" id="KW-0973">c-di-GMP</keyword>
<organism evidence="12 13">
    <name type="scientific">Noviherbaspirillum saxi</name>
    <dbReference type="NCBI Taxonomy" id="2320863"/>
    <lineage>
        <taxon>Bacteria</taxon>
        <taxon>Pseudomonadati</taxon>
        <taxon>Pseudomonadota</taxon>
        <taxon>Betaproteobacteria</taxon>
        <taxon>Burkholderiales</taxon>
        <taxon>Oxalobacteraceae</taxon>
        <taxon>Noviherbaspirillum</taxon>
    </lineage>
</organism>
<feature type="transmembrane region" description="Helical" evidence="10">
    <location>
        <begin position="184"/>
        <end position="207"/>
    </location>
</feature>
<dbReference type="GO" id="GO:0071111">
    <property type="term" value="F:cyclic-guanylate-specific phosphodiesterase activity"/>
    <property type="evidence" value="ECO:0007669"/>
    <property type="project" value="UniProtKB-EC"/>
</dbReference>
<feature type="domain" description="EAL" evidence="11">
    <location>
        <begin position="210"/>
        <end position="460"/>
    </location>
</feature>
<dbReference type="Gene3D" id="3.20.20.450">
    <property type="entry name" value="EAL domain"/>
    <property type="match status" value="1"/>
</dbReference>
<keyword evidence="5 10" id="KW-0812">Transmembrane</keyword>
<evidence type="ECO:0000256" key="7">
    <source>
        <dbReference type="ARBA" id="ARBA00022989"/>
    </source>
</evidence>
<protein>
    <recommendedName>
        <fullName evidence="2">cyclic-guanylate-specific phosphodiesterase</fullName>
        <ecNumber evidence="2">3.1.4.52</ecNumber>
    </recommendedName>
</protein>
<evidence type="ECO:0000313" key="12">
    <source>
        <dbReference type="EMBL" id="RJF95566.1"/>
    </source>
</evidence>
<sequence length="460" mass="51066">MDRAVTALQSNTNSGPCADAKIRLMRELALSSRYLQGIGYVSNDYLLCSSYGFHGKEISLGRPDHIGKNGDAVRASVNLPMAKNKTFLLVERKGYVVIIHRDLAIDVFLNDPDIAIGIFSTISHNLNARRGSFDPAWITRLSASRNRPFFDGQFIVAARPSAKLGITAYAAIPGNRLAPRVRQLTWLLGSLGAASGLVVMGALWYVAKQRLSVRSLLKSALKTSEIYMVYQPVVNLSTREWIGAEALVRWRRPDGSDIRPDIFIPIAEETGLIQQMTLRIMETVAHDSVGILKKNPRFHIGMNLSGIDLESNTIIETLQRLLEHGHLRANNLLLEATERTLLKAHLANQVLSDIRSMGIAVAIDDFGTGYSSLSYLTELKFDYLKIDKSFVDTIGTNSATSHVIFHIIKMAQSLKLSIIAEGVESEHQARFLEQHGVQFAQGWLFAKPMLVADLVDHIHR</sequence>
<dbReference type="OrthoDB" id="9813903at2"/>
<proteinExistence type="predicted"/>
<evidence type="ECO:0000256" key="2">
    <source>
        <dbReference type="ARBA" id="ARBA00012282"/>
    </source>
</evidence>
<reference evidence="13" key="1">
    <citation type="submission" date="2018-09" db="EMBL/GenBank/DDBJ databases">
        <authorList>
            <person name="Zhu H."/>
        </authorList>
    </citation>
    <scope>NUCLEOTIDE SEQUENCE [LARGE SCALE GENOMIC DNA]</scope>
    <source>
        <strain evidence="13">K1R23-30</strain>
    </source>
</reference>
<dbReference type="SMART" id="SM00052">
    <property type="entry name" value="EAL"/>
    <property type="match status" value="1"/>
</dbReference>
<evidence type="ECO:0000256" key="9">
    <source>
        <dbReference type="ARBA" id="ARBA00034290"/>
    </source>
</evidence>
<evidence type="ECO:0000256" key="4">
    <source>
        <dbReference type="ARBA" id="ARBA00022636"/>
    </source>
</evidence>
<dbReference type="InterPro" id="IPR001633">
    <property type="entry name" value="EAL_dom"/>
</dbReference>
<evidence type="ECO:0000256" key="5">
    <source>
        <dbReference type="ARBA" id="ARBA00022692"/>
    </source>
</evidence>
<comment type="subcellular location">
    <subcellularLocation>
        <location evidence="1">Cell membrane</location>
        <topology evidence="1">Multi-pass membrane protein</topology>
    </subcellularLocation>
</comment>
<dbReference type="EC" id="3.1.4.52" evidence="2"/>
<dbReference type="Pfam" id="PF12792">
    <property type="entry name" value="CSS-motif"/>
    <property type="match status" value="1"/>
</dbReference>
<dbReference type="PROSITE" id="PS50883">
    <property type="entry name" value="EAL"/>
    <property type="match status" value="1"/>
</dbReference>
<evidence type="ECO:0000256" key="8">
    <source>
        <dbReference type="ARBA" id="ARBA00023136"/>
    </source>
</evidence>
<dbReference type="InterPro" id="IPR024744">
    <property type="entry name" value="CSS-motif_dom"/>
</dbReference>